<evidence type="ECO:0000256" key="9">
    <source>
        <dbReference type="ARBA" id="ARBA00022827"/>
    </source>
</evidence>
<dbReference type="Gene3D" id="2.40.30.30">
    <property type="entry name" value="Riboflavin kinase-like"/>
    <property type="match status" value="1"/>
</dbReference>
<keyword evidence="10 14" id="KW-0067">ATP-binding</keyword>
<evidence type="ECO:0000256" key="6">
    <source>
        <dbReference type="ARBA" id="ARBA00022695"/>
    </source>
</evidence>
<dbReference type="Gene3D" id="3.40.50.620">
    <property type="entry name" value="HUPs"/>
    <property type="match status" value="1"/>
</dbReference>
<dbReference type="AlphaFoldDB" id="A0A069CSA1"/>
<dbReference type="GO" id="GO:0005524">
    <property type="term" value="F:ATP binding"/>
    <property type="evidence" value="ECO:0007669"/>
    <property type="project" value="UniProtKB-UniRule"/>
</dbReference>
<proteinExistence type="inferred from homology"/>
<keyword evidence="11" id="KW-0511">Multifunctional enzyme</keyword>
<keyword evidence="4 14" id="KW-0288">FMN</keyword>
<dbReference type="InterPro" id="IPR023468">
    <property type="entry name" value="Riboflavin_kinase"/>
</dbReference>
<dbReference type="UniPathway" id="UPA00276">
    <property type="reaction ID" value="UER00406"/>
</dbReference>
<evidence type="ECO:0000256" key="11">
    <source>
        <dbReference type="ARBA" id="ARBA00023268"/>
    </source>
</evidence>
<evidence type="ECO:0000256" key="8">
    <source>
        <dbReference type="ARBA" id="ARBA00022777"/>
    </source>
</evidence>
<dbReference type="SUPFAM" id="SSF82114">
    <property type="entry name" value="Riboflavin kinase-like"/>
    <property type="match status" value="1"/>
</dbReference>
<keyword evidence="9 14" id="KW-0274">FAD</keyword>
<dbReference type="RefSeq" id="WP_027698435.1">
    <property type="nucleotide sequence ID" value="NZ_DF820485.1"/>
</dbReference>
<dbReference type="GO" id="GO:0009231">
    <property type="term" value="P:riboflavin biosynthetic process"/>
    <property type="evidence" value="ECO:0007669"/>
    <property type="project" value="InterPro"/>
</dbReference>
<dbReference type="PIRSF" id="PIRSF004491">
    <property type="entry name" value="FAD_Synth"/>
    <property type="match status" value="1"/>
</dbReference>
<evidence type="ECO:0000256" key="1">
    <source>
        <dbReference type="ARBA" id="ARBA00004726"/>
    </source>
</evidence>
<evidence type="ECO:0000256" key="2">
    <source>
        <dbReference type="ARBA" id="ARBA00005201"/>
    </source>
</evidence>
<evidence type="ECO:0000256" key="10">
    <source>
        <dbReference type="ARBA" id="ARBA00022840"/>
    </source>
</evidence>
<evidence type="ECO:0000313" key="16">
    <source>
        <dbReference type="EMBL" id="GAK30319.1"/>
    </source>
</evidence>
<evidence type="ECO:0000256" key="12">
    <source>
        <dbReference type="ARBA" id="ARBA00047880"/>
    </source>
</evidence>
<reference evidence="17" key="1">
    <citation type="journal article" date="2014" name="Genome Announc.">
        <title>Draft genome sequence of Weissella oryzae SG25T, isolated from fermented rice grains.</title>
        <authorList>
            <person name="Tanizawa Y."/>
            <person name="Fujisawa T."/>
            <person name="Mochizuki T."/>
            <person name="Kaminuma E."/>
            <person name="Suzuki Y."/>
            <person name="Nakamura Y."/>
            <person name="Tohno M."/>
        </authorList>
    </citation>
    <scope>NUCLEOTIDE SEQUENCE [LARGE SCALE GENOMIC DNA]</scope>
    <source>
        <strain evidence="17">DSM 25784 / JCM 18191 / LMG 30913 / SG25</strain>
    </source>
</reference>
<comment type="similarity">
    <text evidence="14">Belongs to the ribF family.</text>
</comment>
<protein>
    <recommendedName>
        <fullName evidence="14">Riboflavin biosynthesis protein</fullName>
    </recommendedName>
    <domain>
        <recommendedName>
            <fullName evidence="14">Riboflavin kinase</fullName>
            <ecNumber evidence="14">2.7.1.26</ecNumber>
        </recommendedName>
        <alternativeName>
            <fullName evidence="14">Flavokinase</fullName>
        </alternativeName>
    </domain>
    <domain>
        <recommendedName>
            <fullName evidence="14">FMN adenylyltransferase</fullName>
            <ecNumber evidence="14">2.7.7.2</ecNumber>
        </recommendedName>
        <alternativeName>
            <fullName evidence="14">FAD pyrophosphorylase</fullName>
        </alternativeName>
        <alternativeName>
            <fullName evidence="14">FAD synthase</fullName>
        </alternativeName>
    </domain>
</protein>
<keyword evidence="3 14" id="KW-0285">Flavoprotein</keyword>
<dbReference type="OrthoDB" id="9803667at2"/>
<dbReference type="InterPro" id="IPR015864">
    <property type="entry name" value="FAD_synthase"/>
</dbReference>
<sequence length="318" mass="35461">MEVIKLHHPYRSEEIKDTDVVLAMGFFDGVHLGHQAVIKQASVEAKQKGLPLAVLTYDQHASIVFKQHTSRLTYLTRLEKKLALLADLGVDIAYVVNFTSQFAALTPQDFVDQYIVGLHAKVAVAGYDHTYGPSSADMAHLPGYAKNRFKVVEVPAVTINGTEGASRHGRELLANGDVMALNQLLGRTYETSGTVVHGEARGREMGYPTANIETHSEERLPAVGIYVVELKIGDVWQAGMASIGYNVTFGDNRPKTLEINLFDFKEQIYGEAVIVRWHKYLRSEVKFTGMPALIEQLKLDELASRRYFREKEGNNDVI</sequence>
<keyword evidence="6 14" id="KW-0548">Nucleotidyltransferase</keyword>
<dbReference type="GO" id="GO:0008531">
    <property type="term" value="F:riboflavin kinase activity"/>
    <property type="evidence" value="ECO:0007669"/>
    <property type="project" value="UniProtKB-UniRule"/>
</dbReference>
<dbReference type="EC" id="2.7.1.26" evidence="14"/>
<comment type="catalytic activity">
    <reaction evidence="12 14">
        <text>riboflavin + ATP = FMN + ADP + H(+)</text>
        <dbReference type="Rhea" id="RHEA:14357"/>
        <dbReference type="ChEBI" id="CHEBI:15378"/>
        <dbReference type="ChEBI" id="CHEBI:30616"/>
        <dbReference type="ChEBI" id="CHEBI:57986"/>
        <dbReference type="ChEBI" id="CHEBI:58210"/>
        <dbReference type="ChEBI" id="CHEBI:456216"/>
        <dbReference type="EC" id="2.7.1.26"/>
    </reaction>
</comment>
<dbReference type="InterPro" id="IPR015865">
    <property type="entry name" value="Riboflavin_kinase_bac/euk"/>
</dbReference>
<dbReference type="InterPro" id="IPR023465">
    <property type="entry name" value="Riboflavin_kinase_dom_sf"/>
</dbReference>
<dbReference type="FunFam" id="3.40.50.620:FF:000021">
    <property type="entry name" value="Riboflavin biosynthesis protein"/>
    <property type="match status" value="1"/>
</dbReference>
<dbReference type="SMART" id="SM00904">
    <property type="entry name" value="Flavokinase"/>
    <property type="match status" value="1"/>
</dbReference>
<dbReference type="CDD" id="cd02064">
    <property type="entry name" value="FAD_synthetase_N"/>
    <property type="match status" value="1"/>
</dbReference>
<keyword evidence="17" id="KW-1185">Reference proteome</keyword>
<dbReference type="EMBL" id="DF820485">
    <property type="protein sequence ID" value="GAK30319.1"/>
    <property type="molecule type" value="Genomic_DNA"/>
</dbReference>
<dbReference type="PANTHER" id="PTHR22749">
    <property type="entry name" value="RIBOFLAVIN KINASE/FMN ADENYLYLTRANSFERASE"/>
    <property type="match status" value="1"/>
</dbReference>
<feature type="domain" description="Riboflavin kinase" evidence="15">
    <location>
        <begin position="184"/>
        <end position="309"/>
    </location>
</feature>
<dbReference type="InterPro" id="IPR014729">
    <property type="entry name" value="Rossmann-like_a/b/a_fold"/>
</dbReference>
<dbReference type="SUPFAM" id="SSF52374">
    <property type="entry name" value="Nucleotidylyl transferase"/>
    <property type="match status" value="1"/>
</dbReference>
<evidence type="ECO:0000256" key="13">
    <source>
        <dbReference type="ARBA" id="ARBA00049494"/>
    </source>
</evidence>
<comment type="pathway">
    <text evidence="2 14">Cofactor biosynthesis; FMN biosynthesis; FMN from riboflavin (ATP route): step 1/1.</text>
</comment>
<dbReference type="eggNOG" id="COG0196">
    <property type="taxonomic scope" value="Bacteria"/>
</dbReference>
<evidence type="ECO:0000256" key="7">
    <source>
        <dbReference type="ARBA" id="ARBA00022741"/>
    </source>
</evidence>
<evidence type="ECO:0000256" key="14">
    <source>
        <dbReference type="PIRNR" id="PIRNR004491"/>
    </source>
</evidence>
<evidence type="ECO:0000256" key="4">
    <source>
        <dbReference type="ARBA" id="ARBA00022643"/>
    </source>
</evidence>
<keyword evidence="5 14" id="KW-0808">Transferase</keyword>
<dbReference type="STRING" id="1329250.WOSG25_021160"/>
<keyword evidence="8 14" id="KW-0418">Kinase</keyword>
<evidence type="ECO:0000313" key="17">
    <source>
        <dbReference type="Proteomes" id="UP000030643"/>
    </source>
</evidence>
<dbReference type="GO" id="GO:0009398">
    <property type="term" value="P:FMN biosynthetic process"/>
    <property type="evidence" value="ECO:0007669"/>
    <property type="project" value="UniProtKB-UniRule"/>
</dbReference>
<accession>A0A069CSA1</accession>
<evidence type="ECO:0000259" key="15">
    <source>
        <dbReference type="SMART" id="SM00904"/>
    </source>
</evidence>
<comment type="catalytic activity">
    <reaction evidence="13 14">
        <text>FMN + ATP + H(+) = FAD + diphosphate</text>
        <dbReference type="Rhea" id="RHEA:17237"/>
        <dbReference type="ChEBI" id="CHEBI:15378"/>
        <dbReference type="ChEBI" id="CHEBI:30616"/>
        <dbReference type="ChEBI" id="CHEBI:33019"/>
        <dbReference type="ChEBI" id="CHEBI:57692"/>
        <dbReference type="ChEBI" id="CHEBI:58210"/>
        <dbReference type="EC" id="2.7.7.2"/>
    </reaction>
</comment>
<gene>
    <name evidence="16" type="ORF">WOSG25_021160</name>
</gene>
<dbReference type="Proteomes" id="UP000030643">
    <property type="component" value="Unassembled WGS sequence"/>
</dbReference>
<dbReference type="GO" id="GO:0003919">
    <property type="term" value="F:FMN adenylyltransferase activity"/>
    <property type="evidence" value="ECO:0007669"/>
    <property type="project" value="UniProtKB-UniRule"/>
</dbReference>
<evidence type="ECO:0000256" key="3">
    <source>
        <dbReference type="ARBA" id="ARBA00022630"/>
    </source>
</evidence>
<keyword evidence="7 14" id="KW-0547">Nucleotide-binding</keyword>
<dbReference type="UniPathway" id="UPA00277">
    <property type="reaction ID" value="UER00407"/>
</dbReference>
<name>A0A069CSA1_WEIOS</name>
<dbReference type="InterPro" id="IPR002606">
    <property type="entry name" value="Riboflavin_kinase_bac"/>
</dbReference>
<evidence type="ECO:0000256" key="5">
    <source>
        <dbReference type="ARBA" id="ARBA00022679"/>
    </source>
</evidence>
<dbReference type="EC" id="2.7.7.2" evidence="14"/>
<dbReference type="PANTHER" id="PTHR22749:SF6">
    <property type="entry name" value="RIBOFLAVIN KINASE"/>
    <property type="match status" value="1"/>
</dbReference>
<dbReference type="GO" id="GO:0006747">
    <property type="term" value="P:FAD biosynthetic process"/>
    <property type="evidence" value="ECO:0007669"/>
    <property type="project" value="UniProtKB-UniRule"/>
</dbReference>
<dbReference type="Pfam" id="PF01687">
    <property type="entry name" value="Flavokinase"/>
    <property type="match status" value="1"/>
</dbReference>
<dbReference type="Pfam" id="PF06574">
    <property type="entry name" value="FAD_syn"/>
    <property type="match status" value="1"/>
</dbReference>
<organism evidence="16 17">
    <name type="scientific">Weissella oryzae (strain DSM 25784 / JCM 18191 / LMG 30913 / SG25)</name>
    <dbReference type="NCBI Taxonomy" id="1329250"/>
    <lineage>
        <taxon>Bacteria</taxon>
        <taxon>Bacillati</taxon>
        <taxon>Bacillota</taxon>
        <taxon>Bacilli</taxon>
        <taxon>Lactobacillales</taxon>
        <taxon>Lactobacillaceae</taxon>
        <taxon>Weissella</taxon>
    </lineage>
</organism>
<comment type="pathway">
    <text evidence="1 14">Cofactor biosynthesis; FAD biosynthesis; FAD from FMN: step 1/1.</text>
</comment>
<dbReference type="NCBIfam" id="TIGR00083">
    <property type="entry name" value="ribF"/>
    <property type="match status" value="1"/>
</dbReference>